<sequence length="172" mass="19736">MSEPVNEHGILHDLPADPARRLAIFNMEQEGPQFYLEGQGEGFSWAWRGTETSLYEAALERFPYGRYCATAFHKRCIFERGKLVIEWPELTAAECRFLVQVLPEALQPSSAGSDWYWPLVEPEPEPVTKRRPLRYCGAADTYVDAKSKAEKTSREEDTLIMVVRRVAVMSMY</sequence>
<gene>
    <name evidence="1" type="ORF">LZC95_02320</name>
</gene>
<reference evidence="1 2" key="1">
    <citation type="submission" date="2021-12" db="EMBL/GenBank/DDBJ databases">
        <title>Discovery of the Pendulisporaceae a myxobacterial family with distinct sporulation behavior and unique specialized metabolism.</title>
        <authorList>
            <person name="Garcia R."/>
            <person name="Popoff A."/>
            <person name="Bader C.D."/>
            <person name="Loehr J."/>
            <person name="Walesch S."/>
            <person name="Walt C."/>
            <person name="Boldt J."/>
            <person name="Bunk B."/>
            <person name="Haeckl F.J.F.P.J."/>
            <person name="Gunesch A.P."/>
            <person name="Birkelbach J."/>
            <person name="Nuebel U."/>
            <person name="Pietschmann T."/>
            <person name="Bach T."/>
            <person name="Mueller R."/>
        </authorList>
    </citation>
    <scope>NUCLEOTIDE SEQUENCE [LARGE SCALE GENOMIC DNA]</scope>
    <source>
        <strain evidence="1 2">MSr12523</strain>
    </source>
</reference>
<protein>
    <submittedName>
        <fullName evidence="1">Uncharacterized protein</fullName>
    </submittedName>
</protein>
<keyword evidence="2" id="KW-1185">Reference proteome</keyword>
<evidence type="ECO:0000313" key="2">
    <source>
        <dbReference type="Proteomes" id="UP001379533"/>
    </source>
</evidence>
<organism evidence="1 2">
    <name type="scientific">Pendulispora brunnea</name>
    <dbReference type="NCBI Taxonomy" id="2905690"/>
    <lineage>
        <taxon>Bacteria</taxon>
        <taxon>Pseudomonadati</taxon>
        <taxon>Myxococcota</taxon>
        <taxon>Myxococcia</taxon>
        <taxon>Myxococcales</taxon>
        <taxon>Sorangiineae</taxon>
        <taxon>Pendulisporaceae</taxon>
        <taxon>Pendulispora</taxon>
    </lineage>
</organism>
<dbReference type="EMBL" id="CP089982">
    <property type="protein sequence ID" value="WXA95677.1"/>
    <property type="molecule type" value="Genomic_DNA"/>
</dbReference>
<accession>A0ABZ2KDV1</accession>
<evidence type="ECO:0000313" key="1">
    <source>
        <dbReference type="EMBL" id="WXA95677.1"/>
    </source>
</evidence>
<proteinExistence type="predicted"/>
<dbReference type="Proteomes" id="UP001379533">
    <property type="component" value="Chromosome"/>
</dbReference>
<name>A0ABZ2KDV1_9BACT</name>
<dbReference type="RefSeq" id="WP_394846284.1">
    <property type="nucleotide sequence ID" value="NZ_CP089982.1"/>
</dbReference>